<protein>
    <recommendedName>
        <fullName evidence="1">Phasin domain-containing protein</fullName>
    </recommendedName>
</protein>
<accession>Q1WLH3</accession>
<proteinExistence type="predicted"/>
<sequence>MNGTYTLTLLCDAHRVAVVVRRQKRSSLMFSFEDANKKSKETLDTMLKSYAALTKAFQAIATETTDYSKKAFEDSVAHVEKISSVRSVEAAFDLQTKYVKSAYEGYITEATKIGELYADLVKDAYKPYEAPVAKATSAVRSASAA</sequence>
<organism evidence="2 3">
    <name type="scientific">Sinorhizobium meliloti (strain SM11)</name>
    <dbReference type="NCBI Taxonomy" id="707241"/>
    <lineage>
        <taxon>Bacteria</taxon>
        <taxon>Pseudomonadati</taxon>
        <taxon>Pseudomonadota</taxon>
        <taxon>Alphaproteobacteria</taxon>
        <taxon>Hyphomicrobiales</taxon>
        <taxon>Rhizobiaceae</taxon>
        <taxon>Sinorhizobium/Ensifer group</taxon>
        <taxon>Sinorhizobium</taxon>
    </lineage>
</organism>
<dbReference type="EMBL" id="DQ145546">
    <property type="protein sequence ID" value="ABA56027.1"/>
    <property type="molecule type" value="Genomic_DNA"/>
</dbReference>
<dbReference type="AlphaFoldDB" id="Q1WLH3"/>
<dbReference type="InterPro" id="IPR018968">
    <property type="entry name" value="Phasin"/>
</dbReference>
<dbReference type="Proteomes" id="UP000009045">
    <property type="component" value="Plasmid pSmeSM11a"/>
</dbReference>
<name>Q1WLH3_SINMM</name>
<reference evidence="3" key="2">
    <citation type="journal article" date="2011" name="J. Biotechnol.">
        <title>The complete genome sequence of the dominant Sinorhizobium meliloti field isolate SM11 extends the S. meliloti pan-genome.</title>
        <authorList>
            <person name="Schneiker-Bekel S."/>
            <person name="Wibberg D."/>
            <person name="Bekel T."/>
            <person name="Blom J."/>
            <person name="Linke B."/>
            <person name="Neuweger H."/>
            <person name="Stiens M."/>
            <person name="Vorholter F.J."/>
            <person name="Weidner S."/>
            <person name="Goesmann A."/>
            <person name="Puhler A."/>
            <person name="Schluter A."/>
        </authorList>
    </citation>
    <scope>NUCLEOTIDE SEQUENCE [LARGE SCALE GENOMIC DNA]</scope>
    <source>
        <strain evidence="3">SM11</strain>
        <plasmid evidence="3">pSmeSM11a</plasmid>
    </source>
</reference>
<reference evidence="2 3" key="1">
    <citation type="journal article" date="2006" name="Appl. Environ. Microbiol.">
        <title>Sequence analysis of the 144-kilobase accessory plasmid pSmeSM11a, isolated from a dominant Sinorhizobium meliloti strain identified during a long-term field release experiment.</title>
        <authorList>
            <person name="Stiens M."/>
            <person name="Schneiker S."/>
            <person name="Keller M."/>
            <person name="Kuhn S."/>
            <person name="Puhler A."/>
            <person name="Schluter A."/>
        </authorList>
    </citation>
    <scope>NUCLEOTIDE SEQUENCE [LARGE SCALE GENOMIC DNA]</scope>
    <source>
        <strain evidence="3">SM11</strain>
        <plasmid evidence="2 3">pSmeSM11a</plasmid>
    </source>
</reference>
<geneLocation type="plasmid" evidence="2 3">
    <name>pSmeSM11a</name>
</geneLocation>
<evidence type="ECO:0000313" key="3">
    <source>
        <dbReference type="Proteomes" id="UP000009045"/>
    </source>
</evidence>
<evidence type="ECO:0000313" key="2">
    <source>
        <dbReference type="EMBL" id="ABA56027.1"/>
    </source>
</evidence>
<feature type="domain" description="Phasin" evidence="1">
    <location>
        <begin position="33"/>
        <end position="130"/>
    </location>
</feature>
<evidence type="ECO:0000259" key="1">
    <source>
        <dbReference type="Pfam" id="PF09361"/>
    </source>
</evidence>
<dbReference type="Pfam" id="PF09361">
    <property type="entry name" value="Phasin_2"/>
    <property type="match status" value="1"/>
</dbReference>
<keyword evidence="2" id="KW-0614">Plasmid</keyword>